<dbReference type="InterPro" id="IPR029062">
    <property type="entry name" value="Class_I_gatase-like"/>
</dbReference>
<proteinExistence type="predicted"/>
<dbReference type="SUPFAM" id="SSF52317">
    <property type="entry name" value="Class I glutamine amidotransferase-like"/>
    <property type="match status" value="1"/>
</dbReference>
<dbReference type="Gene3D" id="3.40.50.880">
    <property type="match status" value="1"/>
</dbReference>
<dbReference type="EMBL" id="FOMT01000003">
    <property type="protein sequence ID" value="SFE63459.1"/>
    <property type="molecule type" value="Genomic_DNA"/>
</dbReference>
<reference evidence="3" key="1">
    <citation type="submission" date="2016-10" db="EMBL/GenBank/DDBJ databases">
        <authorList>
            <person name="Varghese N."/>
            <person name="Submissions S."/>
        </authorList>
    </citation>
    <scope>NUCLEOTIDE SEQUENCE [LARGE SCALE GENOMIC DNA]</scope>
    <source>
        <strain evidence="3">CGMCC 1.10784</strain>
    </source>
</reference>
<accession>A0A1I2C556</accession>
<dbReference type="PANTHER" id="PTHR40469:SF2">
    <property type="entry name" value="GALACTOSE-BINDING DOMAIN-LIKE SUPERFAMILY PROTEIN"/>
    <property type="match status" value="1"/>
</dbReference>
<keyword evidence="3" id="KW-1185">Reference proteome</keyword>
<dbReference type="Proteomes" id="UP000198855">
    <property type="component" value="Unassembled WGS sequence"/>
</dbReference>
<feature type="domain" description="ThuA-like" evidence="1">
    <location>
        <begin position="25"/>
        <end position="206"/>
    </location>
</feature>
<evidence type="ECO:0000313" key="2">
    <source>
        <dbReference type="EMBL" id="SFE63459.1"/>
    </source>
</evidence>
<dbReference type="RefSeq" id="WP_091187850.1">
    <property type="nucleotide sequence ID" value="NZ_FOMT01000003.1"/>
</dbReference>
<evidence type="ECO:0000313" key="3">
    <source>
        <dbReference type="Proteomes" id="UP000198855"/>
    </source>
</evidence>
<dbReference type="STRING" id="1045775.SAMN05216378_3805"/>
<protein>
    <recommendedName>
        <fullName evidence="1">ThuA-like domain-containing protein</fullName>
    </recommendedName>
</protein>
<dbReference type="OrthoDB" id="9816308at2"/>
<dbReference type="InterPro" id="IPR029010">
    <property type="entry name" value="ThuA-like"/>
</dbReference>
<dbReference type="AlphaFoldDB" id="A0A1I2C556"/>
<name>A0A1I2C556_9BACL</name>
<gene>
    <name evidence="2" type="ORF">SAMN05216378_3805</name>
</gene>
<organism evidence="2 3">
    <name type="scientific">Paenibacillus catalpae</name>
    <dbReference type="NCBI Taxonomy" id="1045775"/>
    <lineage>
        <taxon>Bacteria</taxon>
        <taxon>Bacillati</taxon>
        <taxon>Bacillota</taxon>
        <taxon>Bacilli</taxon>
        <taxon>Bacillales</taxon>
        <taxon>Paenibacillaceae</taxon>
        <taxon>Paenibacillus</taxon>
    </lineage>
</organism>
<dbReference type="PANTHER" id="PTHR40469">
    <property type="entry name" value="SECRETED GLYCOSYL HYDROLASE"/>
    <property type="match status" value="1"/>
</dbReference>
<evidence type="ECO:0000259" key="1">
    <source>
        <dbReference type="Pfam" id="PF06283"/>
    </source>
</evidence>
<sequence length="213" mass="24307">MSVKQILLIGDDYPGVWHPLEQVARELEQILEGEFRLTVTQNYDDLSTLDANEYAACISYADIWTRTLTSEQIAGLLKFVAGGGGLLAIHNGISLAGSYELLQVIGAKFITHPPYQQLHFYRTTNEHPLLQGVEDFTIDEEPYQFEFDPYTPRTVFLEFEHAGKRWPSAWEQRYGLGKVVYLHPGHRADSFRPEAIKRLILNSARWIAKPEGE</sequence>
<dbReference type="Pfam" id="PF06283">
    <property type="entry name" value="ThuA"/>
    <property type="match status" value="1"/>
</dbReference>